<keyword evidence="2" id="KW-1185">Reference proteome</keyword>
<dbReference type="Proteomes" id="UP000790377">
    <property type="component" value="Unassembled WGS sequence"/>
</dbReference>
<organism evidence="1 2">
    <name type="scientific">Hygrophoropsis aurantiaca</name>
    <dbReference type="NCBI Taxonomy" id="72124"/>
    <lineage>
        <taxon>Eukaryota</taxon>
        <taxon>Fungi</taxon>
        <taxon>Dikarya</taxon>
        <taxon>Basidiomycota</taxon>
        <taxon>Agaricomycotina</taxon>
        <taxon>Agaricomycetes</taxon>
        <taxon>Agaricomycetidae</taxon>
        <taxon>Boletales</taxon>
        <taxon>Coniophorineae</taxon>
        <taxon>Hygrophoropsidaceae</taxon>
        <taxon>Hygrophoropsis</taxon>
    </lineage>
</organism>
<evidence type="ECO:0000313" key="2">
    <source>
        <dbReference type="Proteomes" id="UP000790377"/>
    </source>
</evidence>
<name>A0ACB7ZSJ3_9AGAM</name>
<gene>
    <name evidence="1" type="ORF">BJ138DRAFT_1120178</name>
</gene>
<dbReference type="EMBL" id="MU268838">
    <property type="protein sequence ID" value="KAH7903647.1"/>
    <property type="molecule type" value="Genomic_DNA"/>
</dbReference>
<comment type="caution">
    <text evidence="1">The sequence shown here is derived from an EMBL/GenBank/DDBJ whole genome shotgun (WGS) entry which is preliminary data.</text>
</comment>
<sequence>MVFNLPTTAILCVFASITVHAHNYTVKLTGMEGHKASYHGTLPEFVRCDTCKPLNKTSYYPTRAYFLTENYSVKGKPDLTWELRFYTHPLCTDKQHLIVVSLMAFSAPTLWPSAEGWDLTGDWHLTDAKGFSVCRVYD</sequence>
<proteinExistence type="predicted"/>
<evidence type="ECO:0000313" key="1">
    <source>
        <dbReference type="EMBL" id="KAH7903647.1"/>
    </source>
</evidence>
<protein>
    <submittedName>
        <fullName evidence="1">Uncharacterized protein</fullName>
    </submittedName>
</protein>
<reference evidence="1" key="1">
    <citation type="journal article" date="2021" name="New Phytol.">
        <title>Evolutionary innovations through gain and loss of genes in the ectomycorrhizal Boletales.</title>
        <authorList>
            <person name="Wu G."/>
            <person name="Miyauchi S."/>
            <person name="Morin E."/>
            <person name="Kuo A."/>
            <person name="Drula E."/>
            <person name="Varga T."/>
            <person name="Kohler A."/>
            <person name="Feng B."/>
            <person name="Cao Y."/>
            <person name="Lipzen A."/>
            <person name="Daum C."/>
            <person name="Hundley H."/>
            <person name="Pangilinan J."/>
            <person name="Johnson J."/>
            <person name="Barry K."/>
            <person name="LaButti K."/>
            <person name="Ng V."/>
            <person name="Ahrendt S."/>
            <person name="Min B."/>
            <person name="Choi I.G."/>
            <person name="Park H."/>
            <person name="Plett J.M."/>
            <person name="Magnuson J."/>
            <person name="Spatafora J.W."/>
            <person name="Nagy L.G."/>
            <person name="Henrissat B."/>
            <person name="Grigoriev I.V."/>
            <person name="Yang Z.L."/>
            <person name="Xu J."/>
            <person name="Martin F.M."/>
        </authorList>
    </citation>
    <scope>NUCLEOTIDE SEQUENCE</scope>
    <source>
        <strain evidence="1">ATCC 28755</strain>
    </source>
</reference>
<accession>A0ACB7ZSJ3</accession>